<dbReference type="GO" id="GO:0016020">
    <property type="term" value="C:membrane"/>
    <property type="evidence" value="ECO:0007669"/>
    <property type="project" value="UniProtKB-SubCell"/>
</dbReference>
<dbReference type="Proteomes" id="UP001155587">
    <property type="component" value="Unassembled WGS sequence"/>
</dbReference>
<keyword evidence="5 7" id="KW-1133">Transmembrane helix</keyword>
<gene>
    <name evidence="9" type="ORF">MD535_14020</name>
</gene>
<dbReference type="EMBL" id="JAKRRY010000018">
    <property type="protein sequence ID" value="MCW8347117.1"/>
    <property type="molecule type" value="Genomic_DNA"/>
</dbReference>
<evidence type="ECO:0000256" key="5">
    <source>
        <dbReference type="ARBA" id="ARBA00022989"/>
    </source>
</evidence>
<proteinExistence type="inferred from homology"/>
<evidence type="ECO:0000259" key="8">
    <source>
        <dbReference type="Pfam" id="PF02397"/>
    </source>
</evidence>
<evidence type="ECO:0000313" key="10">
    <source>
        <dbReference type="Proteomes" id="UP001155587"/>
    </source>
</evidence>
<feature type="transmembrane region" description="Helical" evidence="7">
    <location>
        <begin position="21"/>
        <end position="40"/>
    </location>
</feature>
<dbReference type="PANTHER" id="PTHR30576:SF21">
    <property type="entry name" value="UDP-GLUCOSE:UNDECAPRENYL-PHOSPHATE GLUCOSE-1-PHOSPHATE TRANSFERASE"/>
    <property type="match status" value="1"/>
</dbReference>
<feature type="transmembrane region" description="Helical" evidence="7">
    <location>
        <begin position="115"/>
        <end position="137"/>
    </location>
</feature>
<dbReference type="GO" id="GO:0089702">
    <property type="term" value="F:undecaprenyl-phosphate glucose phosphotransferase activity"/>
    <property type="evidence" value="ECO:0007669"/>
    <property type="project" value="UniProtKB-EC"/>
</dbReference>
<dbReference type="AlphaFoldDB" id="A0A9X3CP44"/>
<evidence type="ECO:0000256" key="7">
    <source>
        <dbReference type="SAM" id="Phobius"/>
    </source>
</evidence>
<comment type="caution">
    <text evidence="9">The sequence shown here is derived from an EMBL/GenBank/DDBJ whole genome shotgun (WGS) entry which is preliminary data.</text>
</comment>
<dbReference type="Gene3D" id="3.40.50.720">
    <property type="entry name" value="NAD(P)-binding Rossmann-like Domain"/>
    <property type="match status" value="1"/>
</dbReference>
<accession>A0A9X3CP44</accession>
<keyword evidence="6 7" id="KW-0472">Membrane</keyword>
<comment type="subcellular location">
    <subcellularLocation>
        <location evidence="1">Membrane</location>
        <topology evidence="1">Multi-pass membrane protein</topology>
    </subcellularLocation>
</comment>
<dbReference type="InterPro" id="IPR017475">
    <property type="entry name" value="EPS_sugar_tfrase"/>
</dbReference>
<evidence type="ECO:0000256" key="4">
    <source>
        <dbReference type="ARBA" id="ARBA00022692"/>
    </source>
</evidence>
<dbReference type="RefSeq" id="WP_265675652.1">
    <property type="nucleotide sequence ID" value="NZ_JAKRRY010000018.1"/>
</dbReference>
<evidence type="ECO:0000256" key="6">
    <source>
        <dbReference type="ARBA" id="ARBA00023136"/>
    </source>
</evidence>
<reference evidence="9" key="1">
    <citation type="submission" date="2022-02" db="EMBL/GenBank/DDBJ databases">
        <title>Vibrio sp. nov, a new bacterium isolated from seawater.</title>
        <authorList>
            <person name="Yuan Y."/>
        </authorList>
    </citation>
    <scope>NUCLEOTIDE SEQUENCE</scope>
    <source>
        <strain evidence="9">ZSDZ65</strain>
    </source>
</reference>
<feature type="domain" description="Bacterial sugar transferase" evidence="8">
    <location>
        <begin position="281"/>
        <end position="464"/>
    </location>
</feature>
<dbReference type="InterPro" id="IPR003362">
    <property type="entry name" value="Bact_transf"/>
</dbReference>
<comment type="similarity">
    <text evidence="2">Belongs to the bacterial sugar transferase family.</text>
</comment>
<evidence type="ECO:0000313" key="9">
    <source>
        <dbReference type="EMBL" id="MCW8347117.1"/>
    </source>
</evidence>
<evidence type="ECO:0000256" key="1">
    <source>
        <dbReference type="ARBA" id="ARBA00004141"/>
    </source>
</evidence>
<dbReference type="Pfam" id="PF02397">
    <property type="entry name" value="Bac_transf"/>
    <property type="match status" value="1"/>
</dbReference>
<feature type="transmembrane region" description="Helical" evidence="7">
    <location>
        <begin position="46"/>
        <end position="66"/>
    </location>
</feature>
<dbReference type="NCBIfam" id="TIGR03023">
    <property type="entry name" value="WcaJ_sugtrans"/>
    <property type="match status" value="1"/>
</dbReference>
<name>A0A9X3CP44_9VIBR</name>
<feature type="transmembrane region" description="Helical" evidence="7">
    <location>
        <begin position="78"/>
        <end position="95"/>
    </location>
</feature>
<organism evidence="9 10">
    <name type="scientific">Vibrio qingdaonensis</name>
    <dbReference type="NCBI Taxonomy" id="2829491"/>
    <lineage>
        <taxon>Bacteria</taxon>
        <taxon>Pseudomonadati</taxon>
        <taxon>Pseudomonadota</taxon>
        <taxon>Gammaproteobacteria</taxon>
        <taxon>Vibrionales</taxon>
        <taxon>Vibrionaceae</taxon>
        <taxon>Vibrio</taxon>
    </lineage>
</organism>
<dbReference type="Pfam" id="PF13727">
    <property type="entry name" value="CoA_binding_3"/>
    <property type="match status" value="1"/>
</dbReference>
<keyword evidence="3 9" id="KW-0808">Transferase</keyword>
<dbReference type="EC" id="2.7.8.31" evidence="9"/>
<sequence length="471" mass="53698">MNTKRALKIAEDGYAPLFKATDFLLINLSLAMIINMTFVGETAIDVAAGFFVATFFLLFGEYCHLYRTHIRRRLDSSIIRLIATAFLTLIAMEIVKYNVEDLAGSRISHFRDGLYYIWFSSAILSTILIRVIAFTIYRQCFKKYKKVKRIAIVGLSPAAIALEKQLLTFYRRQDIEIELYDDRREERFGYMIKSRYVGKVDVLVEKAQHNQIDEVYIALPMVAKARIINCLTLLSDTTVDTFMVPDLYSYNLSASQFKSVGNVQTLSIFGTPFDGIGGVIKRVEDIALASLILLVITPVLASVAVGVKLSSKGPILFKQDRYGLGGKKIKVWKFRSMNVMENGEDFKQATQSDPRVTKFGAFIRRTSLDELPQFFNVLQGSMSIVGPRPHAVAHNEQYRKIVSNYMIRHKIKPGITGWAQINGYRGETETVDKMSKRVQYDIVYLQNWSLWLDIKIVFLTVFKGFVSEKAY</sequence>
<evidence type="ECO:0000256" key="3">
    <source>
        <dbReference type="ARBA" id="ARBA00022679"/>
    </source>
</evidence>
<dbReference type="GO" id="GO:0009242">
    <property type="term" value="P:colanic acid biosynthetic process"/>
    <property type="evidence" value="ECO:0007669"/>
    <property type="project" value="TreeGrafter"/>
</dbReference>
<evidence type="ECO:0000256" key="2">
    <source>
        <dbReference type="ARBA" id="ARBA00006464"/>
    </source>
</evidence>
<dbReference type="InterPro" id="IPR017473">
    <property type="entry name" value="Undecaprenyl-P_gluc_Ptfrase"/>
</dbReference>
<dbReference type="InterPro" id="IPR036291">
    <property type="entry name" value="NAD(P)-bd_dom_sf"/>
</dbReference>
<dbReference type="NCBIfam" id="TIGR03025">
    <property type="entry name" value="EPS_sugtrans"/>
    <property type="match status" value="1"/>
</dbReference>
<dbReference type="SUPFAM" id="SSF51735">
    <property type="entry name" value="NAD(P)-binding Rossmann-fold domains"/>
    <property type="match status" value="1"/>
</dbReference>
<keyword evidence="10" id="KW-1185">Reference proteome</keyword>
<keyword evidence="4 7" id="KW-0812">Transmembrane</keyword>
<dbReference type="PANTHER" id="PTHR30576">
    <property type="entry name" value="COLANIC BIOSYNTHESIS UDP-GLUCOSE LIPID CARRIER TRANSFERASE"/>
    <property type="match status" value="1"/>
</dbReference>
<protein>
    <submittedName>
        <fullName evidence="9">Undecaprenyl-phosphate glucose phosphotransferase</fullName>
        <ecNumber evidence="9">2.7.8.31</ecNumber>
    </submittedName>
</protein>
<feature type="transmembrane region" description="Helical" evidence="7">
    <location>
        <begin position="286"/>
        <end position="307"/>
    </location>
</feature>